<dbReference type="InterPro" id="IPR036388">
    <property type="entry name" value="WH-like_DNA-bd_sf"/>
</dbReference>
<dbReference type="Pfam" id="PF00126">
    <property type="entry name" value="HTH_1"/>
    <property type="match status" value="1"/>
</dbReference>
<comment type="similarity">
    <text evidence="1">Belongs to the LysR transcriptional regulatory family.</text>
</comment>
<gene>
    <name evidence="6" type="primary">oxyR_4</name>
    <name evidence="6" type="ORF">SAMEA3906487_03508</name>
</gene>
<dbReference type="Pfam" id="PF03466">
    <property type="entry name" value="LysR_substrate"/>
    <property type="match status" value="1"/>
</dbReference>
<dbReference type="InterPro" id="IPR036390">
    <property type="entry name" value="WH_DNA-bd_sf"/>
</dbReference>
<dbReference type="EMBL" id="LT546645">
    <property type="protein sequence ID" value="SAI73050.1"/>
    <property type="molecule type" value="Genomic_DNA"/>
</dbReference>
<dbReference type="PROSITE" id="PS50931">
    <property type="entry name" value="HTH_LYSR"/>
    <property type="match status" value="1"/>
</dbReference>
<dbReference type="OrthoDB" id="8707631at2"/>
<evidence type="ECO:0000313" key="6">
    <source>
        <dbReference type="EMBL" id="SAI73050.1"/>
    </source>
</evidence>
<sequence length="307" mass="33703">MSTLRFLRTFLAVAHHGTFAEAAEQVALTQAAVSFQMRALEAELGRELFDRSGRLALLNAAGRDLVPEVKQLLEQYERLKTPRHLPNTLAGSVSIGTIVSCMGRLSKIITRMKQAHPGLDIRLISGKASELAGRVEAGELDAALVVEAGRKKASTRWTPLYEEPLVVLAHPAAIGIPDPARVLRANPFLRFDRSQRTGLQIDRVLRRLDVSVSEFMELNAIETLVELVRQEAGVTLLPLLNGSNWRESRDLRVLPLPADLGSTARAIGMLERREHARQDITAAICQQCLLGIQPAPPDRAEASLSPN</sequence>
<dbReference type="PANTHER" id="PTHR30126">
    <property type="entry name" value="HTH-TYPE TRANSCRIPTIONAL REGULATOR"/>
    <property type="match status" value="1"/>
</dbReference>
<name>A0A157R5P8_9BORD</name>
<dbReference type="Proteomes" id="UP000076825">
    <property type="component" value="Chromosome 1"/>
</dbReference>
<keyword evidence="7" id="KW-1185">Reference proteome</keyword>
<accession>A0A157R5P8</accession>
<dbReference type="GeneID" id="56589257"/>
<evidence type="ECO:0000256" key="1">
    <source>
        <dbReference type="ARBA" id="ARBA00009437"/>
    </source>
</evidence>
<reference evidence="6 7" key="1">
    <citation type="submission" date="2016-04" db="EMBL/GenBank/DDBJ databases">
        <authorList>
            <consortium name="Pathogen Informatics"/>
        </authorList>
    </citation>
    <scope>NUCLEOTIDE SEQUENCE [LARGE SCALE GENOMIC DNA]</scope>
    <source>
        <strain evidence="6 7">H044680328</strain>
    </source>
</reference>
<dbReference type="PRINTS" id="PR00039">
    <property type="entry name" value="HTHLYSR"/>
</dbReference>
<dbReference type="Gene3D" id="3.40.190.10">
    <property type="entry name" value="Periplasmic binding protein-like II"/>
    <property type="match status" value="2"/>
</dbReference>
<protein>
    <submittedName>
        <fullName evidence="6">LysR family transcriptional regulator</fullName>
    </submittedName>
</protein>
<dbReference type="SUPFAM" id="SSF53850">
    <property type="entry name" value="Periplasmic binding protein-like II"/>
    <property type="match status" value="1"/>
</dbReference>
<dbReference type="InterPro" id="IPR000847">
    <property type="entry name" value="LysR_HTH_N"/>
</dbReference>
<dbReference type="PATRIC" id="fig|123899.6.peg.3509"/>
<keyword evidence="2" id="KW-0805">Transcription regulation</keyword>
<dbReference type="SUPFAM" id="SSF46785">
    <property type="entry name" value="Winged helix' DNA-binding domain"/>
    <property type="match status" value="1"/>
</dbReference>
<dbReference type="InterPro" id="IPR005119">
    <property type="entry name" value="LysR_subst-bd"/>
</dbReference>
<dbReference type="STRING" id="123899.SAMEA3906487_03508"/>
<evidence type="ECO:0000256" key="4">
    <source>
        <dbReference type="ARBA" id="ARBA00023163"/>
    </source>
</evidence>
<dbReference type="RefSeq" id="WP_063492324.1">
    <property type="nucleotide sequence ID" value="NZ_CP016340.1"/>
</dbReference>
<feature type="domain" description="HTH lysR-type" evidence="5">
    <location>
        <begin position="1"/>
        <end position="58"/>
    </location>
</feature>
<dbReference type="AlphaFoldDB" id="A0A157R5P8"/>
<dbReference type="KEGG" id="btrm:SAMEA390648703508"/>
<dbReference type="GO" id="GO:0000976">
    <property type="term" value="F:transcription cis-regulatory region binding"/>
    <property type="evidence" value="ECO:0007669"/>
    <property type="project" value="TreeGrafter"/>
</dbReference>
<dbReference type="eggNOG" id="COG0583">
    <property type="taxonomic scope" value="Bacteria"/>
</dbReference>
<dbReference type="GO" id="GO:0003700">
    <property type="term" value="F:DNA-binding transcription factor activity"/>
    <property type="evidence" value="ECO:0007669"/>
    <property type="project" value="InterPro"/>
</dbReference>
<proteinExistence type="inferred from homology"/>
<dbReference type="PANTHER" id="PTHR30126:SF94">
    <property type="entry name" value="LYSR FAMILY TRANSCRIPTIONAL REGULATOR"/>
    <property type="match status" value="1"/>
</dbReference>
<evidence type="ECO:0000256" key="2">
    <source>
        <dbReference type="ARBA" id="ARBA00023015"/>
    </source>
</evidence>
<evidence type="ECO:0000256" key="3">
    <source>
        <dbReference type="ARBA" id="ARBA00023125"/>
    </source>
</evidence>
<keyword evidence="3" id="KW-0238">DNA-binding</keyword>
<dbReference type="Gene3D" id="1.10.10.10">
    <property type="entry name" value="Winged helix-like DNA-binding domain superfamily/Winged helix DNA-binding domain"/>
    <property type="match status" value="1"/>
</dbReference>
<keyword evidence="4" id="KW-0804">Transcription</keyword>
<evidence type="ECO:0000259" key="5">
    <source>
        <dbReference type="PROSITE" id="PS50931"/>
    </source>
</evidence>
<evidence type="ECO:0000313" key="7">
    <source>
        <dbReference type="Proteomes" id="UP000076825"/>
    </source>
</evidence>
<organism evidence="6 7">
    <name type="scientific">Bordetella trematum</name>
    <dbReference type="NCBI Taxonomy" id="123899"/>
    <lineage>
        <taxon>Bacteria</taxon>
        <taxon>Pseudomonadati</taxon>
        <taxon>Pseudomonadota</taxon>
        <taxon>Betaproteobacteria</taxon>
        <taxon>Burkholderiales</taxon>
        <taxon>Alcaligenaceae</taxon>
        <taxon>Bordetella</taxon>
    </lineage>
</organism>